<keyword evidence="1" id="KW-0472">Membrane</keyword>
<feature type="transmembrane region" description="Helical" evidence="1">
    <location>
        <begin position="31"/>
        <end position="56"/>
    </location>
</feature>
<feature type="transmembrane region" description="Helical" evidence="1">
    <location>
        <begin position="68"/>
        <end position="91"/>
    </location>
</feature>
<evidence type="ECO:0000313" key="3">
    <source>
        <dbReference type="Proteomes" id="UP001194098"/>
    </source>
</evidence>
<organism evidence="2 3">
    <name type="scientific">Clostridium beijerinckii</name>
    <name type="common">Clostridium MP</name>
    <dbReference type="NCBI Taxonomy" id="1520"/>
    <lineage>
        <taxon>Bacteria</taxon>
        <taxon>Bacillati</taxon>
        <taxon>Bacillota</taxon>
        <taxon>Clostridia</taxon>
        <taxon>Eubacteriales</taxon>
        <taxon>Clostridiaceae</taxon>
        <taxon>Clostridium</taxon>
    </lineage>
</organism>
<evidence type="ECO:0000313" key="2">
    <source>
        <dbReference type="EMBL" id="MBC2475353.1"/>
    </source>
</evidence>
<protein>
    <submittedName>
        <fullName evidence="2">Uncharacterized protein</fullName>
    </submittedName>
</protein>
<feature type="transmembrane region" description="Helical" evidence="1">
    <location>
        <begin position="6"/>
        <end position="24"/>
    </location>
</feature>
<dbReference type="AlphaFoldDB" id="A0AAW3WA49"/>
<dbReference type="Proteomes" id="UP001194098">
    <property type="component" value="Unassembled WGS sequence"/>
</dbReference>
<name>A0AAW3WA49_CLOBE</name>
<gene>
    <name evidence="2" type="ORF">HGI39_11635</name>
</gene>
<proteinExistence type="predicted"/>
<evidence type="ECO:0000256" key="1">
    <source>
        <dbReference type="SAM" id="Phobius"/>
    </source>
</evidence>
<reference evidence="2" key="2">
    <citation type="journal article" date="2022" name="Nat. Biotechnol.">
        <title>Carbon-negative production of acetone and isopropanol by gas fermentation at industrial pilot scale.</title>
        <authorList>
            <person name="Liew F.E."/>
            <person name="Nogle R."/>
            <person name="Abdalla T."/>
            <person name="Rasor B.J."/>
            <person name="Canter C."/>
            <person name="Jensen R.O."/>
            <person name="Wang L."/>
            <person name="Strutz J."/>
            <person name="Chirania P."/>
            <person name="De Tissera S."/>
            <person name="Mueller A.P."/>
            <person name="Ruan Z."/>
            <person name="Gao A."/>
            <person name="Tran L."/>
            <person name="Engle N.L."/>
            <person name="Bromley J.C."/>
            <person name="Daniell J."/>
            <person name="Conrado R."/>
            <person name="Tschaplinski T.J."/>
            <person name="Giannone R.J."/>
            <person name="Hettich R.L."/>
            <person name="Karim A.S."/>
            <person name="Simpson S.D."/>
            <person name="Brown S.D."/>
            <person name="Leang C."/>
            <person name="Jewett M.C."/>
            <person name="Kopke M."/>
        </authorList>
    </citation>
    <scope>NUCLEOTIDE SEQUENCE</scope>
    <source>
        <strain evidence="2">DJ015</strain>
    </source>
</reference>
<sequence>MKIFIITLSVLYVSIVLSIIGLCLKNKVKYLCFIAPIIPIFIISINICIAFRQLFFKNRKITKSIKKFLFTSIYGVTDFPILTVFTVKILAKSALDRKIEEIISRVLNISDLCIFTKSIITAYSSFFTISMKKNDKECIRIKYC</sequence>
<keyword evidence="1" id="KW-1133">Transmembrane helix</keyword>
<dbReference type="EMBL" id="JABAGV010000026">
    <property type="protein sequence ID" value="MBC2475353.1"/>
    <property type="molecule type" value="Genomic_DNA"/>
</dbReference>
<dbReference type="RefSeq" id="WP_171779709.1">
    <property type="nucleotide sequence ID" value="NZ_JABAGV010000026.1"/>
</dbReference>
<keyword evidence="1" id="KW-0812">Transmembrane</keyword>
<reference evidence="2" key="1">
    <citation type="submission" date="2020-04" db="EMBL/GenBank/DDBJ databases">
        <authorList>
            <person name="Brown S."/>
        </authorList>
    </citation>
    <scope>NUCLEOTIDE SEQUENCE</scope>
    <source>
        <strain evidence="2">DJ015</strain>
    </source>
</reference>
<comment type="caution">
    <text evidence="2">The sequence shown here is derived from an EMBL/GenBank/DDBJ whole genome shotgun (WGS) entry which is preliminary data.</text>
</comment>
<accession>A0AAW3WA49</accession>